<keyword evidence="3" id="KW-0539">Nucleus</keyword>
<dbReference type="InterPro" id="IPR009071">
    <property type="entry name" value="HMG_box_dom"/>
</dbReference>
<dbReference type="GO" id="GO:0001228">
    <property type="term" value="F:DNA-binding transcription activator activity, RNA polymerase II-specific"/>
    <property type="evidence" value="ECO:0007669"/>
    <property type="project" value="TreeGrafter"/>
</dbReference>
<dbReference type="InterPro" id="IPR050140">
    <property type="entry name" value="SRY-related_HMG-box_TF-like"/>
</dbReference>
<keyword evidence="1 3" id="KW-0238">DNA-binding</keyword>
<proteinExistence type="predicted"/>
<dbReference type="VEuPathDB" id="TrichDB:TRFO_31954"/>
<organism evidence="5 6">
    <name type="scientific">Tritrichomonas foetus</name>
    <dbReference type="NCBI Taxonomy" id="1144522"/>
    <lineage>
        <taxon>Eukaryota</taxon>
        <taxon>Metamonada</taxon>
        <taxon>Parabasalia</taxon>
        <taxon>Tritrichomonadida</taxon>
        <taxon>Tritrichomonadidae</taxon>
        <taxon>Tritrichomonas</taxon>
    </lineage>
</organism>
<dbReference type="SMART" id="SM00398">
    <property type="entry name" value="HMG"/>
    <property type="match status" value="1"/>
</dbReference>
<dbReference type="PANTHER" id="PTHR10270:SF161">
    <property type="entry name" value="SEX-DETERMINING REGION Y PROTEIN"/>
    <property type="match status" value="1"/>
</dbReference>
<evidence type="ECO:0000256" key="3">
    <source>
        <dbReference type="PROSITE-ProRule" id="PRU00267"/>
    </source>
</evidence>
<name>A0A1J4JUT0_9EUKA</name>
<feature type="DNA-binding region" description="HMG box" evidence="3">
    <location>
        <begin position="21"/>
        <end position="74"/>
    </location>
</feature>
<reference evidence="5" key="1">
    <citation type="submission" date="2016-10" db="EMBL/GenBank/DDBJ databases">
        <authorList>
            <person name="Benchimol M."/>
            <person name="Almeida L.G."/>
            <person name="Vasconcelos A.T."/>
            <person name="Perreira-Neves A."/>
            <person name="Rosa I.A."/>
            <person name="Tasca T."/>
            <person name="Bogo M.R."/>
            <person name="de Souza W."/>
        </authorList>
    </citation>
    <scope>NUCLEOTIDE SEQUENCE [LARGE SCALE GENOMIC DNA]</scope>
    <source>
        <strain evidence="5">K</strain>
    </source>
</reference>
<dbReference type="OrthoDB" id="6247875at2759"/>
<evidence type="ECO:0000313" key="6">
    <source>
        <dbReference type="Proteomes" id="UP000179807"/>
    </source>
</evidence>
<dbReference type="AlphaFoldDB" id="A0A1J4JUT0"/>
<evidence type="ECO:0000256" key="1">
    <source>
        <dbReference type="ARBA" id="ARBA00023125"/>
    </source>
</evidence>
<evidence type="ECO:0000256" key="2">
    <source>
        <dbReference type="ARBA" id="ARBA00023163"/>
    </source>
</evidence>
<protein>
    <recommendedName>
        <fullName evidence="4">HMG box domain-containing protein</fullName>
    </recommendedName>
</protein>
<evidence type="ECO:0000259" key="4">
    <source>
        <dbReference type="PROSITE" id="PS50118"/>
    </source>
</evidence>
<dbReference type="PROSITE" id="PS50118">
    <property type="entry name" value="HMG_BOX_2"/>
    <property type="match status" value="1"/>
</dbReference>
<keyword evidence="2" id="KW-0804">Transcription</keyword>
<evidence type="ECO:0000313" key="5">
    <source>
        <dbReference type="EMBL" id="OHT01278.1"/>
    </source>
</evidence>
<feature type="domain" description="HMG box" evidence="4">
    <location>
        <begin position="21"/>
        <end position="74"/>
    </location>
</feature>
<dbReference type="RefSeq" id="XP_068354414.1">
    <property type="nucleotide sequence ID" value="XM_068508227.1"/>
</dbReference>
<dbReference type="Pfam" id="PF00505">
    <property type="entry name" value="HMG_box"/>
    <property type="match status" value="1"/>
</dbReference>
<sequence>MNDELNTFSPRHHQKKKEKCYKRPPNAFILFSREMRPSLIQKCPNMAPSDVSSLLSHLWRSLDPNKKQNYKIQAANLLESENAINFDKHKNFARKHHFRYQNNMDSQLTIESGLQLTDQSNIVNNSYFSCEESIDHDNRNQGLMKNSDQGRYIPFPMLTPNELYYQLSNELIKTDIASFIDNFEDPHNLLLSKSNPL</sequence>
<dbReference type="Proteomes" id="UP000179807">
    <property type="component" value="Unassembled WGS sequence"/>
</dbReference>
<gene>
    <name evidence="5" type="ORF">TRFO_31954</name>
</gene>
<dbReference type="InterPro" id="IPR036910">
    <property type="entry name" value="HMG_box_dom_sf"/>
</dbReference>
<dbReference type="SUPFAM" id="SSF47095">
    <property type="entry name" value="HMG-box"/>
    <property type="match status" value="1"/>
</dbReference>
<dbReference type="GeneID" id="94842931"/>
<comment type="caution">
    <text evidence="5">The sequence shown here is derived from an EMBL/GenBank/DDBJ whole genome shotgun (WGS) entry which is preliminary data.</text>
</comment>
<dbReference type="CDD" id="cd00084">
    <property type="entry name" value="HMG-box_SF"/>
    <property type="match status" value="1"/>
</dbReference>
<dbReference type="GO" id="GO:0000978">
    <property type="term" value="F:RNA polymerase II cis-regulatory region sequence-specific DNA binding"/>
    <property type="evidence" value="ECO:0007669"/>
    <property type="project" value="TreeGrafter"/>
</dbReference>
<dbReference type="GO" id="GO:0005634">
    <property type="term" value="C:nucleus"/>
    <property type="evidence" value="ECO:0007669"/>
    <property type="project" value="UniProtKB-UniRule"/>
</dbReference>
<dbReference type="Gene3D" id="1.10.30.10">
    <property type="entry name" value="High mobility group box domain"/>
    <property type="match status" value="1"/>
</dbReference>
<dbReference type="GO" id="GO:0030154">
    <property type="term" value="P:cell differentiation"/>
    <property type="evidence" value="ECO:0007669"/>
    <property type="project" value="TreeGrafter"/>
</dbReference>
<accession>A0A1J4JUT0</accession>
<keyword evidence="6" id="KW-1185">Reference proteome</keyword>
<dbReference type="PANTHER" id="PTHR10270">
    <property type="entry name" value="SOX TRANSCRIPTION FACTOR"/>
    <property type="match status" value="1"/>
</dbReference>
<dbReference type="EMBL" id="MLAK01000919">
    <property type="protein sequence ID" value="OHT01278.1"/>
    <property type="molecule type" value="Genomic_DNA"/>
</dbReference>